<proteinExistence type="predicted"/>
<dbReference type="EMBL" id="PDCK01000040">
    <property type="protein sequence ID" value="PRQ52916.1"/>
    <property type="molecule type" value="Genomic_DNA"/>
</dbReference>
<dbReference type="InterPro" id="IPR001810">
    <property type="entry name" value="F-box_dom"/>
</dbReference>
<dbReference type="InterPro" id="IPR032675">
    <property type="entry name" value="LRR_dom_sf"/>
</dbReference>
<reference evidence="2 3" key="1">
    <citation type="journal article" date="2018" name="Nat. Genet.">
        <title>The Rosa genome provides new insights in the design of modern roses.</title>
        <authorList>
            <person name="Bendahmane M."/>
        </authorList>
    </citation>
    <scope>NUCLEOTIDE SEQUENCE [LARGE SCALE GENOMIC DNA]</scope>
    <source>
        <strain evidence="3">cv. Old Blush</strain>
    </source>
</reference>
<dbReference type="PROSITE" id="PS50181">
    <property type="entry name" value="FBOX"/>
    <property type="match status" value="1"/>
</dbReference>
<dbReference type="InterPro" id="IPR053781">
    <property type="entry name" value="F-box_AtFBL13-like"/>
</dbReference>
<dbReference type="PANTHER" id="PTHR34145:SF28">
    <property type="entry name" value="F-BOX DOMAIN-CONTAINING PROTEIN"/>
    <property type="match status" value="1"/>
</dbReference>
<evidence type="ECO:0000259" key="1">
    <source>
        <dbReference type="PROSITE" id="PS50181"/>
    </source>
</evidence>
<dbReference type="CDD" id="cd22160">
    <property type="entry name" value="F-box_AtFBL13-like"/>
    <property type="match status" value="1"/>
</dbReference>
<dbReference type="AlphaFoldDB" id="A0A2P6S2N0"/>
<keyword evidence="3" id="KW-1185">Reference proteome</keyword>
<dbReference type="OMA" id="HKYDFPF"/>
<dbReference type="InterPro" id="IPR053772">
    <property type="entry name" value="At1g61320/At1g61330-like"/>
</dbReference>
<dbReference type="Gene3D" id="1.20.1280.50">
    <property type="match status" value="1"/>
</dbReference>
<sequence>MEATTMTNRNPNRSLNDLPDEILLHILSFFPTLDAVQTSLISRKWRPLWSRLRFLKFSYEHFPLNDPPSDNRDFFAEFVDRALILRPHSPIDLFSLSFIYHDRFGFHVDSWVRCAVTLLHARELHLDFFIDREYHQTDETFNHKYDFPFAVLRNGAVRVLKLTRVDLTLPASMAAMGLVSLSSMYLDEVYLTDQMVCDLISGCPNLEELELQNCWGMEKMKICSKKLKKLAFAYIYDSDNRNTIEIDCPNLCSISFDNCSFTQFVLKFAPALVEFSVSIVRIMEQDYGLWSRIVRLLEQAPYVKQLNLQNWWFKLLTSKDPFSKSFMLHNLNHLELRTGYTQCDLIGLAALLELSPNLKNMTLDYVEDGILPEEFSNKPDGFHMPSLRQVTMKSYSGTPDENNFVNILKKHGVVLEKIVIHHIKVGEKSFSPVVLSKIPCKV</sequence>
<gene>
    <name evidence="2" type="ORF">RchiOBHm_Chr2g0160741</name>
</gene>
<evidence type="ECO:0000313" key="3">
    <source>
        <dbReference type="Proteomes" id="UP000238479"/>
    </source>
</evidence>
<comment type="caution">
    <text evidence="2">The sequence shown here is derived from an EMBL/GenBank/DDBJ whole genome shotgun (WGS) entry which is preliminary data.</text>
</comment>
<name>A0A2P6S2N0_ROSCH</name>
<dbReference type="SMART" id="SM00256">
    <property type="entry name" value="FBOX"/>
    <property type="match status" value="1"/>
</dbReference>
<dbReference type="OrthoDB" id="1939276at2759"/>
<evidence type="ECO:0000313" key="2">
    <source>
        <dbReference type="EMBL" id="PRQ52916.1"/>
    </source>
</evidence>
<dbReference type="STRING" id="74649.A0A2P6S2N0"/>
<dbReference type="Pfam" id="PF00646">
    <property type="entry name" value="F-box"/>
    <property type="match status" value="1"/>
</dbReference>
<accession>A0A2P6S2N0</accession>
<dbReference type="Pfam" id="PF23622">
    <property type="entry name" value="LRR_At1g61320_AtMIF1"/>
    <property type="match status" value="1"/>
</dbReference>
<organism evidence="2 3">
    <name type="scientific">Rosa chinensis</name>
    <name type="common">China rose</name>
    <dbReference type="NCBI Taxonomy" id="74649"/>
    <lineage>
        <taxon>Eukaryota</taxon>
        <taxon>Viridiplantae</taxon>
        <taxon>Streptophyta</taxon>
        <taxon>Embryophyta</taxon>
        <taxon>Tracheophyta</taxon>
        <taxon>Spermatophyta</taxon>
        <taxon>Magnoliopsida</taxon>
        <taxon>eudicotyledons</taxon>
        <taxon>Gunneridae</taxon>
        <taxon>Pentapetalae</taxon>
        <taxon>rosids</taxon>
        <taxon>fabids</taxon>
        <taxon>Rosales</taxon>
        <taxon>Rosaceae</taxon>
        <taxon>Rosoideae</taxon>
        <taxon>Rosoideae incertae sedis</taxon>
        <taxon>Rosa</taxon>
    </lineage>
</organism>
<dbReference type="SUPFAM" id="SSF52047">
    <property type="entry name" value="RNI-like"/>
    <property type="match status" value="1"/>
</dbReference>
<dbReference type="SUPFAM" id="SSF81383">
    <property type="entry name" value="F-box domain"/>
    <property type="match status" value="1"/>
</dbReference>
<dbReference type="InterPro" id="IPR036047">
    <property type="entry name" value="F-box-like_dom_sf"/>
</dbReference>
<dbReference type="InterPro" id="IPR055357">
    <property type="entry name" value="LRR_At1g61320_AtMIF1"/>
</dbReference>
<dbReference type="Gene3D" id="3.80.10.10">
    <property type="entry name" value="Ribonuclease Inhibitor"/>
    <property type="match status" value="1"/>
</dbReference>
<dbReference type="Proteomes" id="UP000238479">
    <property type="component" value="Chromosome 2"/>
</dbReference>
<dbReference type="PANTHER" id="PTHR34145">
    <property type="entry name" value="OS02G0105600 PROTEIN"/>
    <property type="match status" value="1"/>
</dbReference>
<feature type="domain" description="F-box" evidence="1">
    <location>
        <begin position="12"/>
        <end position="62"/>
    </location>
</feature>
<dbReference type="Gramene" id="PRQ52916">
    <property type="protein sequence ID" value="PRQ52916"/>
    <property type="gene ID" value="RchiOBHm_Chr2g0160741"/>
</dbReference>
<protein>
    <submittedName>
        <fullName evidence="2">Putative F-box domain, leucine-rich repeat domain, L domain-containing protein</fullName>
    </submittedName>
</protein>